<comment type="function">
    <text evidence="11 12">Key component of the proton channel; it plays a direct role in the translocation of protons across the membrane.</text>
</comment>
<evidence type="ECO:0000256" key="6">
    <source>
        <dbReference type="ARBA" id="ARBA00022781"/>
    </source>
</evidence>
<dbReference type="InterPro" id="IPR000568">
    <property type="entry name" value="ATP_synth_F0_asu"/>
</dbReference>
<keyword evidence="7 11" id="KW-1133">Transmembrane helix</keyword>
<feature type="transmembrane region" description="Helical" evidence="11">
    <location>
        <begin position="214"/>
        <end position="233"/>
    </location>
</feature>
<keyword evidence="9 11" id="KW-0472">Membrane</keyword>
<evidence type="ECO:0000313" key="13">
    <source>
        <dbReference type="EMBL" id="UYM05983.1"/>
    </source>
</evidence>
<keyword evidence="5 11" id="KW-0812">Transmembrane</keyword>
<dbReference type="Pfam" id="PF00119">
    <property type="entry name" value="ATP-synt_A"/>
    <property type="match status" value="1"/>
</dbReference>
<proteinExistence type="inferred from homology"/>
<feature type="transmembrane region" description="Helical" evidence="11">
    <location>
        <begin position="239"/>
        <end position="258"/>
    </location>
</feature>
<evidence type="ECO:0000256" key="1">
    <source>
        <dbReference type="ARBA" id="ARBA00004141"/>
    </source>
</evidence>
<keyword evidence="4 11" id="KW-0138">CF(0)</keyword>
<name>A0AA46YMR3_9ACTN</name>
<dbReference type="PRINTS" id="PR00123">
    <property type="entry name" value="ATPASEA"/>
</dbReference>
<sequence>MTTASNTVLAEGFHAPGPESFELPPVFGDVTKPMLLVVLSVIVVFGFFWLASRKAAVVPGRLQFAGEYAYNFSRNSITRDSIGSEHFRKFVPYITALFFFVLVNNLFGMVPLLQFPSFSRASFAYGLAILTWLLYNGAGIAKHGFGGYFKLQTIPGGVKGPILGLIVPLEFFSNILVRPFTLCLRLFANMFAGHLLLALFVLGGEYLIFESGKLVYAPVGVLSLVMALAVSFLELLVMFLQAYVFALLTAMYVGGALADEH</sequence>
<dbReference type="CDD" id="cd00310">
    <property type="entry name" value="ATP-synt_Fo_a_6"/>
    <property type="match status" value="1"/>
</dbReference>
<dbReference type="NCBIfam" id="TIGR01131">
    <property type="entry name" value="ATP_synt_6_or_A"/>
    <property type="match status" value="1"/>
</dbReference>
<dbReference type="KEGG" id="sgrg:L0C25_02600"/>
<dbReference type="HAMAP" id="MF_01393">
    <property type="entry name" value="ATP_synth_a_bact"/>
    <property type="match status" value="1"/>
</dbReference>
<dbReference type="EMBL" id="CP094970">
    <property type="protein sequence ID" value="UYM05983.1"/>
    <property type="molecule type" value="Genomic_DNA"/>
</dbReference>
<dbReference type="GO" id="GO:0045259">
    <property type="term" value="C:proton-transporting ATP synthase complex"/>
    <property type="evidence" value="ECO:0007669"/>
    <property type="project" value="UniProtKB-KW"/>
</dbReference>
<feature type="transmembrane region" description="Helical" evidence="11">
    <location>
        <begin position="186"/>
        <end position="207"/>
    </location>
</feature>
<dbReference type="GO" id="GO:0005886">
    <property type="term" value="C:plasma membrane"/>
    <property type="evidence" value="ECO:0007669"/>
    <property type="project" value="UniProtKB-SubCell"/>
</dbReference>
<dbReference type="Proteomes" id="UP001164390">
    <property type="component" value="Chromosome"/>
</dbReference>
<dbReference type="SUPFAM" id="SSF81336">
    <property type="entry name" value="F1F0 ATP synthase subunit A"/>
    <property type="match status" value="1"/>
</dbReference>
<dbReference type="PANTHER" id="PTHR11410:SF0">
    <property type="entry name" value="ATP SYNTHASE SUBUNIT A"/>
    <property type="match status" value="1"/>
</dbReference>
<keyword evidence="3 11" id="KW-0813">Transport</keyword>
<dbReference type="InterPro" id="IPR035908">
    <property type="entry name" value="F0_ATP_A_sf"/>
</dbReference>
<dbReference type="GO" id="GO:0046933">
    <property type="term" value="F:proton-transporting ATP synthase activity, rotational mechanism"/>
    <property type="evidence" value="ECO:0007669"/>
    <property type="project" value="UniProtKB-UniRule"/>
</dbReference>
<dbReference type="AlphaFoldDB" id="A0AA46YMR3"/>
<organism evidence="13 14">
    <name type="scientific">Solicola gregarius</name>
    <dbReference type="NCBI Taxonomy" id="2908642"/>
    <lineage>
        <taxon>Bacteria</taxon>
        <taxon>Bacillati</taxon>
        <taxon>Actinomycetota</taxon>
        <taxon>Actinomycetes</taxon>
        <taxon>Propionibacteriales</taxon>
        <taxon>Nocardioidaceae</taxon>
        <taxon>Solicola</taxon>
    </lineage>
</organism>
<evidence type="ECO:0000256" key="8">
    <source>
        <dbReference type="ARBA" id="ARBA00023065"/>
    </source>
</evidence>
<keyword evidence="10 11" id="KW-0066">ATP synthesis</keyword>
<evidence type="ECO:0000256" key="9">
    <source>
        <dbReference type="ARBA" id="ARBA00023136"/>
    </source>
</evidence>
<evidence type="ECO:0000256" key="3">
    <source>
        <dbReference type="ARBA" id="ARBA00022448"/>
    </source>
</evidence>
<feature type="transmembrane region" description="Helical" evidence="11">
    <location>
        <begin position="122"/>
        <end position="141"/>
    </location>
</feature>
<evidence type="ECO:0000256" key="5">
    <source>
        <dbReference type="ARBA" id="ARBA00022692"/>
    </source>
</evidence>
<comment type="similarity">
    <text evidence="2 11 12">Belongs to the ATPase A chain family.</text>
</comment>
<keyword evidence="6 11" id="KW-0375">Hydrogen ion transport</keyword>
<keyword evidence="8 11" id="KW-0406">Ion transport</keyword>
<evidence type="ECO:0000256" key="7">
    <source>
        <dbReference type="ARBA" id="ARBA00022989"/>
    </source>
</evidence>
<evidence type="ECO:0000256" key="11">
    <source>
        <dbReference type="HAMAP-Rule" id="MF_01393"/>
    </source>
</evidence>
<accession>A0AA46YMR3</accession>
<evidence type="ECO:0000256" key="2">
    <source>
        <dbReference type="ARBA" id="ARBA00006810"/>
    </source>
</evidence>
<dbReference type="Gene3D" id="1.20.120.220">
    <property type="entry name" value="ATP synthase, F0 complex, subunit A"/>
    <property type="match status" value="1"/>
</dbReference>
<protein>
    <recommendedName>
        <fullName evidence="11 12">ATP synthase subunit a</fullName>
    </recommendedName>
    <alternativeName>
        <fullName evidence="11">ATP synthase F0 sector subunit a</fullName>
    </alternativeName>
    <alternativeName>
        <fullName evidence="11">F-ATPase subunit 6</fullName>
    </alternativeName>
</protein>
<feature type="transmembrane region" description="Helical" evidence="11">
    <location>
        <begin position="33"/>
        <end position="51"/>
    </location>
</feature>
<reference evidence="13" key="1">
    <citation type="submission" date="2022-01" db="EMBL/GenBank/DDBJ databases">
        <title>Nocardioidaceae gen. sp. A5X3R13.</title>
        <authorList>
            <person name="Lopez Marin M.A."/>
            <person name="Uhlik O."/>
        </authorList>
    </citation>
    <scope>NUCLEOTIDE SEQUENCE</scope>
    <source>
        <strain evidence="13">A5X3R13</strain>
    </source>
</reference>
<keyword evidence="11" id="KW-1003">Cell membrane</keyword>
<evidence type="ECO:0000313" key="14">
    <source>
        <dbReference type="Proteomes" id="UP001164390"/>
    </source>
</evidence>
<evidence type="ECO:0000256" key="10">
    <source>
        <dbReference type="ARBA" id="ARBA00023310"/>
    </source>
</evidence>
<feature type="transmembrane region" description="Helical" evidence="11">
    <location>
        <begin position="90"/>
        <end position="110"/>
    </location>
</feature>
<comment type="subcellular location">
    <subcellularLocation>
        <location evidence="11 12">Cell membrane</location>
        <topology evidence="11 12">Multi-pass membrane protein</topology>
    </subcellularLocation>
    <subcellularLocation>
        <location evidence="1">Membrane</location>
        <topology evidence="1">Multi-pass membrane protein</topology>
    </subcellularLocation>
</comment>
<dbReference type="RefSeq" id="WP_271634829.1">
    <property type="nucleotide sequence ID" value="NZ_CP094970.1"/>
</dbReference>
<evidence type="ECO:0000256" key="4">
    <source>
        <dbReference type="ARBA" id="ARBA00022547"/>
    </source>
</evidence>
<evidence type="ECO:0000256" key="12">
    <source>
        <dbReference type="RuleBase" id="RU000483"/>
    </source>
</evidence>
<keyword evidence="14" id="KW-1185">Reference proteome</keyword>
<gene>
    <name evidence="11 13" type="primary">atpB</name>
    <name evidence="13" type="ORF">L0C25_02600</name>
</gene>
<dbReference type="InterPro" id="IPR045083">
    <property type="entry name" value="ATP_synth_F0_asu_bact/mt"/>
</dbReference>
<dbReference type="PANTHER" id="PTHR11410">
    <property type="entry name" value="ATP SYNTHASE SUBUNIT A"/>
    <property type="match status" value="1"/>
</dbReference>